<name>A0A4C1SQN8_EUMVA</name>
<evidence type="ECO:0000313" key="3">
    <source>
        <dbReference type="Proteomes" id="UP000299102"/>
    </source>
</evidence>
<comment type="caution">
    <text evidence="2">The sequence shown here is derived from an EMBL/GenBank/DDBJ whole genome shotgun (WGS) entry which is preliminary data.</text>
</comment>
<reference evidence="2 3" key="1">
    <citation type="journal article" date="2019" name="Commun. Biol.">
        <title>The bagworm genome reveals a unique fibroin gene that provides high tensile strength.</title>
        <authorList>
            <person name="Kono N."/>
            <person name="Nakamura H."/>
            <person name="Ohtoshi R."/>
            <person name="Tomita M."/>
            <person name="Numata K."/>
            <person name="Arakawa K."/>
        </authorList>
    </citation>
    <scope>NUCLEOTIDE SEQUENCE [LARGE SCALE GENOMIC DNA]</scope>
</reference>
<feature type="compositionally biased region" description="Basic and acidic residues" evidence="1">
    <location>
        <begin position="109"/>
        <end position="134"/>
    </location>
</feature>
<accession>A0A4C1SQN8</accession>
<sequence>MARASPPKMIPKTMALYVTVRDRPDQFDCRCSCDRARHHAPAQTGQTVHLACRSADSGTRRYLPNWTSAGCVVVGLRRIRNYGIVSYAVCYSSRRFIAPDTFGLRRKRPPDDDCRRVTHRETIRHPDRGPRSSP</sequence>
<dbReference type="AlphaFoldDB" id="A0A4C1SQN8"/>
<feature type="region of interest" description="Disordered" evidence="1">
    <location>
        <begin position="106"/>
        <end position="134"/>
    </location>
</feature>
<dbReference type="Proteomes" id="UP000299102">
    <property type="component" value="Unassembled WGS sequence"/>
</dbReference>
<proteinExistence type="predicted"/>
<dbReference type="EMBL" id="BGZK01000014">
    <property type="protein sequence ID" value="GBP04452.1"/>
    <property type="molecule type" value="Genomic_DNA"/>
</dbReference>
<keyword evidence="3" id="KW-1185">Reference proteome</keyword>
<protein>
    <submittedName>
        <fullName evidence="2">Uncharacterized protein</fullName>
    </submittedName>
</protein>
<organism evidence="2 3">
    <name type="scientific">Eumeta variegata</name>
    <name type="common">Bagworm moth</name>
    <name type="synonym">Eumeta japonica</name>
    <dbReference type="NCBI Taxonomy" id="151549"/>
    <lineage>
        <taxon>Eukaryota</taxon>
        <taxon>Metazoa</taxon>
        <taxon>Ecdysozoa</taxon>
        <taxon>Arthropoda</taxon>
        <taxon>Hexapoda</taxon>
        <taxon>Insecta</taxon>
        <taxon>Pterygota</taxon>
        <taxon>Neoptera</taxon>
        <taxon>Endopterygota</taxon>
        <taxon>Lepidoptera</taxon>
        <taxon>Glossata</taxon>
        <taxon>Ditrysia</taxon>
        <taxon>Tineoidea</taxon>
        <taxon>Psychidae</taxon>
        <taxon>Oiketicinae</taxon>
        <taxon>Eumeta</taxon>
    </lineage>
</organism>
<gene>
    <name evidence="2" type="ORF">EVAR_3842_1</name>
</gene>
<evidence type="ECO:0000256" key="1">
    <source>
        <dbReference type="SAM" id="MobiDB-lite"/>
    </source>
</evidence>
<evidence type="ECO:0000313" key="2">
    <source>
        <dbReference type="EMBL" id="GBP04452.1"/>
    </source>
</evidence>